<dbReference type="PIRSF" id="PIRSF001365">
    <property type="entry name" value="DHDPS"/>
    <property type="match status" value="1"/>
</dbReference>
<gene>
    <name evidence="5" type="ORF">SAMN05421747_105109</name>
</gene>
<proteinExistence type="inferred from homology"/>
<dbReference type="Pfam" id="PF00701">
    <property type="entry name" value="DHDPS"/>
    <property type="match status" value="1"/>
</dbReference>
<evidence type="ECO:0000256" key="4">
    <source>
        <dbReference type="PIRSR" id="PIRSR001365-1"/>
    </source>
</evidence>
<evidence type="ECO:0000256" key="2">
    <source>
        <dbReference type="ARBA" id="ARBA00023239"/>
    </source>
</evidence>
<feature type="active site" description="Schiff-base intermediate with substrate" evidence="4">
    <location>
        <position position="168"/>
    </location>
</feature>
<accession>A0A1I1GWD3</accession>
<protein>
    <submittedName>
        <fullName evidence="5">4-hydroxy-tetrahydrodipicolinate synthase</fullName>
    </submittedName>
</protein>
<evidence type="ECO:0000256" key="3">
    <source>
        <dbReference type="PIRNR" id="PIRNR001365"/>
    </source>
</evidence>
<reference evidence="5 6" key="1">
    <citation type="submission" date="2016-10" db="EMBL/GenBank/DDBJ databases">
        <authorList>
            <person name="de Groot N.N."/>
        </authorList>
    </citation>
    <scope>NUCLEOTIDE SEQUENCE [LARGE SCALE GENOMIC DNA]</scope>
    <source>
        <strain evidence="5 6">DSM 22900</strain>
    </source>
</reference>
<dbReference type="Proteomes" id="UP000199577">
    <property type="component" value="Unassembled WGS sequence"/>
</dbReference>
<dbReference type="PANTHER" id="PTHR12128">
    <property type="entry name" value="DIHYDRODIPICOLINATE SYNTHASE"/>
    <property type="match status" value="1"/>
</dbReference>
<dbReference type="EMBL" id="FOLL01000005">
    <property type="protein sequence ID" value="SFC15602.1"/>
    <property type="molecule type" value="Genomic_DNA"/>
</dbReference>
<name>A0A1I1GWD3_9SPHI</name>
<evidence type="ECO:0000313" key="6">
    <source>
        <dbReference type="Proteomes" id="UP000199577"/>
    </source>
</evidence>
<dbReference type="SUPFAM" id="SSF51569">
    <property type="entry name" value="Aldolase"/>
    <property type="match status" value="1"/>
</dbReference>
<dbReference type="OrthoDB" id="9796205at2"/>
<organism evidence="5 6">
    <name type="scientific">Parapedobacter composti</name>
    <dbReference type="NCBI Taxonomy" id="623281"/>
    <lineage>
        <taxon>Bacteria</taxon>
        <taxon>Pseudomonadati</taxon>
        <taxon>Bacteroidota</taxon>
        <taxon>Sphingobacteriia</taxon>
        <taxon>Sphingobacteriales</taxon>
        <taxon>Sphingobacteriaceae</taxon>
        <taxon>Parapedobacter</taxon>
    </lineage>
</organism>
<dbReference type="SMART" id="SM01130">
    <property type="entry name" value="DHDPS"/>
    <property type="match status" value="1"/>
</dbReference>
<keyword evidence="2 3" id="KW-0456">Lyase</keyword>
<dbReference type="InterPro" id="IPR002220">
    <property type="entry name" value="DapA-like"/>
</dbReference>
<dbReference type="AlphaFoldDB" id="A0A1I1GWD3"/>
<dbReference type="STRING" id="623281.SAMN05421747_105109"/>
<evidence type="ECO:0000256" key="1">
    <source>
        <dbReference type="ARBA" id="ARBA00007592"/>
    </source>
</evidence>
<keyword evidence="6" id="KW-1185">Reference proteome</keyword>
<sequence length="315" mass="35211">MRETPKGLIPVMLTPFREDGTIDFDGLTKLTEWYLEAGASGLFANCLSSEMFELTDAERLAVVRHIVDVVGAAVPVVATATFGGPIHHQTDFIKQMYDTGIEAAIAITNMLAGESEGDDVFEHNVFQLLDATHGVPLGFYECPDPFKRVLSAGQLKRFADTGRVIYHKDTCLDIEQVTAKLQATQDMPSFGLYDAYMVHAVASLKAGSAGLSCIQANYFPELVVWLCRNYDNSACGEQVELVQQFFIDHMDVMHQVYPTAAKYFLQQRGIPISTFTRRDIGVFNGVVKRNMDVLHAHMQHLYRKLDYLTNNTVDR</sequence>
<dbReference type="Gene3D" id="3.20.20.70">
    <property type="entry name" value="Aldolase class I"/>
    <property type="match status" value="1"/>
</dbReference>
<dbReference type="CDD" id="cd00408">
    <property type="entry name" value="DHDPS-like"/>
    <property type="match status" value="1"/>
</dbReference>
<dbReference type="InterPro" id="IPR013785">
    <property type="entry name" value="Aldolase_TIM"/>
</dbReference>
<feature type="active site" description="Proton donor/acceptor" evidence="4">
    <location>
        <position position="140"/>
    </location>
</feature>
<dbReference type="GO" id="GO:0008840">
    <property type="term" value="F:4-hydroxy-tetrahydrodipicolinate synthase activity"/>
    <property type="evidence" value="ECO:0007669"/>
    <property type="project" value="TreeGrafter"/>
</dbReference>
<dbReference type="PANTHER" id="PTHR12128:SF66">
    <property type="entry name" value="4-HYDROXY-2-OXOGLUTARATE ALDOLASE, MITOCHONDRIAL"/>
    <property type="match status" value="1"/>
</dbReference>
<comment type="similarity">
    <text evidence="1 3">Belongs to the DapA family.</text>
</comment>
<evidence type="ECO:0000313" key="5">
    <source>
        <dbReference type="EMBL" id="SFC15602.1"/>
    </source>
</evidence>
<dbReference type="RefSeq" id="WP_090972907.1">
    <property type="nucleotide sequence ID" value="NZ_FOLL01000005.1"/>
</dbReference>